<proteinExistence type="predicted"/>
<protein>
    <submittedName>
        <fullName evidence="2">Uncharacterized protein</fullName>
    </submittedName>
</protein>
<gene>
    <name evidence="2" type="ORF">TWF481_010325</name>
</gene>
<organism evidence="2 3">
    <name type="scientific">Arthrobotrys musiformis</name>
    <dbReference type="NCBI Taxonomy" id="47236"/>
    <lineage>
        <taxon>Eukaryota</taxon>
        <taxon>Fungi</taxon>
        <taxon>Dikarya</taxon>
        <taxon>Ascomycota</taxon>
        <taxon>Pezizomycotina</taxon>
        <taxon>Orbiliomycetes</taxon>
        <taxon>Orbiliales</taxon>
        <taxon>Orbiliaceae</taxon>
        <taxon>Arthrobotrys</taxon>
    </lineage>
</organism>
<accession>A0AAV9W0E6</accession>
<sequence>MSNIPRVRVVYERPDGCPIELRSTRAEIRTVLELTEEESEQLDSALIFIFQNSQHYREFDLSNRGGPTARAAFARDIESMLNELLTDDFIAKLVILGLRLGHDVVGYCLYRLAANFKDNEKFRLQRHYAKFGKKPPPGGPPGGTSGGSSSSAAGSSSSAAGASSTPQYGLVGYTGA</sequence>
<name>A0AAV9W0E6_9PEZI</name>
<dbReference type="AlphaFoldDB" id="A0AAV9W0E6"/>
<evidence type="ECO:0000313" key="2">
    <source>
        <dbReference type="EMBL" id="KAK6499968.1"/>
    </source>
</evidence>
<reference evidence="2 3" key="1">
    <citation type="submission" date="2023-08" db="EMBL/GenBank/DDBJ databases">
        <authorList>
            <person name="Palmer J.M."/>
        </authorList>
    </citation>
    <scope>NUCLEOTIDE SEQUENCE [LARGE SCALE GENOMIC DNA]</scope>
    <source>
        <strain evidence="2 3">TWF481</strain>
    </source>
</reference>
<comment type="caution">
    <text evidence="2">The sequence shown here is derived from an EMBL/GenBank/DDBJ whole genome shotgun (WGS) entry which is preliminary data.</text>
</comment>
<evidence type="ECO:0000313" key="3">
    <source>
        <dbReference type="Proteomes" id="UP001370758"/>
    </source>
</evidence>
<feature type="region of interest" description="Disordered" evidence="1">
    <location>
        <begin position="130"/>
        <end position="176"/>
    </location>
</feature>
<dbReference type="Proteomes" id="UP001370758">
    <property type="component" value="Unassembled WGS sequence"/>
</dbReference>
<keyword evidence="3" id="KW-1185">Reference proteome</keyword>
<evidence type="ECO:0000256" key="1">
    <source>
        <dbReference type="SAM" id="MobiDB-lite"/>
    </source>
</evidence>
<feature type="compositionally biased region" description="Low complexity" evidence="1">
    <location>
        <begin position="147"/>
        <end position="166"/>
    </location>
</feature>
<dbReference type="EMBL" id="JAVHJL010000007">
    <property type="protein sequence ID" value="KAK6499968.1"/>
    <property type="molecule type" value="Genomic_DNA"/>
</dbReference>